<protein>
    <recommendedName>
        <fullName evidence="4">ATP synthase epsilon chain</fullName>
    </recommendedName>
    <alternativeName>
        <fullName evidence="10">ATP synthase F1 sector epsilon subunit</fullName>
    </alternativeName>
    <alternativeName>
        <fullName evidence="9">F-ATPase epsilon subunit</fullName>
    </alternativeName>
</protein>
<evidence type="ECO:0000259" key="11">
    <source>
        <dbReference type="Pfam" id="PF02823"/>
    </source>
</evidence>
<proteinExistence type="inferred from homology"/>
<keyword evidence="8" id="KW-0066">ATP synthesis</keyword>
<evidence type="ECO:0000256" key="4">
    <source>
        <dbReference type="ARBA" id="ARBA00014480"/>
    </source>
</evidence>
<comment type="function">
    <text evidence="1">Produces ATP from ADP in the presence of a proton gradient across the membrane.</text>
</comment>
<evidence type="ECO:0000313" key="13">
    <source>
        <dbReference type="Proteomes" id="UP000494216"/>
    </source>
</evidence>
<dbReference type="Proteomes" id="UP000494216">
    <property type="component" value="Unassembled WGS sequence"/>
</dbReference>
<name>A0A8S0XH58_9GAMM</name>
<reference evidence="12 13" key="1">
    <citation type="submission" date="2020-02" db="EMBL/GenBank/DDBJ databases">
        <authorList>
            <person name="Hogendoorn C."/>
        </authorList>
    </citation>
    <scope>NUCLEOTIDE SEQUENCE [LARGE SCALE GENOMIC DNA]</scope>
    <source>
        <strain evidence="12">METHB21</strain>
    </source>
</reference>
<evidence type="ECO:0000256" key="8">
    <source>
        <dbReference type="ARBA" id="ARBA00023196"/>
    </source>
</evidence>
<dbReference type="RefSeq" id="WP_174626419.1">
    <property type="nucleotide sequence ID" value="NZ_CADCXN010000074.1"/>
</dbReference>
<dbReference type="InterPro" id="IPR020546">
    <property type="entry name" value="ATP_synth_F1_dsu/esu_N"/>
</dbReference>
<keyword evidence="7" id="KW-0472">Membrane</keyword>
<dbReference type="GO" id="GO:0045259">
    <property type="term" value="C:proton-transporting ATP synthase complex"/>
    <property type="evidence" value="ECO:0007669"/>
    <property type="project" value="UniProtKB-KW"/>
</dbReference>
<gene>
    <name evidence="12" type="ORF">METHB2_440007</name>
</gene>
<evidence type="ECO:0000256" key="3">
    <source>
        <dbReference type="ARBA" id="ARBA00005712"/>
    </source>
</evidence>
<evidence type="ECO:0000256" key="10">
    <source>
        <dbReference type="ARBA" id="ARBA00031795"/>
    </source>
</evidence>
<keyword evidence="13" id="KW-1185">Reference proteome</keyword>
<evidence type="ECO:0000256" key="5">
    <source>
        <dbReference type="ARBA" id="ARBA00022448"/>
    </source>
</evidence>
<evidence type="ECO:0000256" key="7">
    <source>
        <dbReference type="ARBA" id="ARBA00023136"/>
    </source>
</evidence>
<keyword evidence="6" id="KW-0406">Ion transport</keyword>
<comment type="subcellular location">
    <subcellularLocation>
        <location evidence="2">Endomembrane system</location>
        <topology evidence="2">Peripheral membrane protein</topology>
    </subcellularLocation>
</comment>
<dbReference type="EMBL" id="CADCXN010000074">
    <property type="protein sequence ID" value="CAA9891561.1"/>
    <property type="molecule type" value="Genomic_DNA"/>
</dbReference>
<evidence type="ECO:0000256" key="1">
    <source>
        <dbReference type="ARBA" id="ARBA00003543"/>
    </source>
</evidence>
<dbReference type="Gene3D" id="2.60.15.10">
    <property type="entry name" value="F0F1 ATP synthase delta/epsilon subunit, N-terminal"/>
    <property type="match status" value="1"/>
</dbReference>
<sequence length="136" mass="15842">MNSFVMNLYDAANELTIEEVSSFMAMDASGSFGIQANHDRFITTLVVGLARFRQRSENWQYLALLGGVLYFKNNVLTLSTRHFFIDPDFDRISTLLDQQLITEEDNLRETRLCLQRMEQALLKRMVSWQRKPDGQQ</sequence>
<keyword evidence="5" id="KW-0813">Transport</keyword>
<organism evidence="12 13">
    <name type="scientific">Candidatus Methylobacter favarea</name>
    <dbReference type="NCBI Taxonomy" id="2707345"/>
    <lineage>
        <taxon>Bacteria</taxon>
        <taxon>Pseudomonadati</taxon>
        <taxon>Pseudomonadota</taxon>
        <taxon>Gammaproteobacteria</taxon>
        <taxon>Methylococcales</taxon>
        <taxon>Methylococcaceae</taxon>
        <taxon>Methylobacter</taxon>
    </lineage>
</organism>
<accession>A0A8S0XH58</accession>
<dbReference type="GO" id="GO:0046933">
    <property type="term" value="F:proton-transporting ATP synthase activity, rotational mechanism"/>
    <property type="evidence" value="ECO:0007669"/>
    <property type="project" value="InterPro"/>
</dbReference>
<dbReference type="AlphaFoldDB" id="A0A8S0XH58"/>
<comment type="caution">
    <text evidence="12">The sequence shown here is derived from an EMBL/GenBank/DDBJ whole genome shotgun (WGS) entry which is preliminary data.</text>
</comment>
<feature type="domain" description="ATP synthase F1 complex delta/epsilon subunit N-terminal" evidence="11">
    <location>
        <begin position="13"/>
        <end position="81"/>
    </location>
</feature>
<evidence type="ECO:0000256" key="2">
    <source>
        <dbReference type="ARBA" id="ARBA00004184"/>
    </source>
</evidence>
<comment type="similarity">
    <text evidence="3">Belongs to the ATPase epsilon chain family.</text>
</comment>
<dbReference type="GO" id="GO:0012505">
    <property type="term" value="C:endomembrane system"/>
    <property type="evidence" value="ECO:0007669"/>
    <property type="project" value="UniProtKB-SubCell"/>
</dbReference>
<dbReference type="InterPro" id="IPR001469">
    <property type="entry name" value="ATP_synth_F1_dsu/esu"/>
</dbReference>
<dbReference type="SUPFAM" id="SSF51344">
    <property type="entry name" value="Epsilon subunit of F1F0-ATP synthase N-terminal domain"/>
    <property type="match status" value="1"/>
</dbReference>
<evidence type="ECO:0000256" key="9">
    <source>
        <dbReference type="ARBA" id="ARBA00030215"/>
    </source>
</evidence>
<dbReference type="Pfam" id="PF02823">
    <property type="entry name" value="ATP-synt_DE_N"/>
    <property type="match status" value="1"/>
</dbReference>
<keyword evidence="8" id="KW-0139">CF(1)</keyword>
<dbReference type="InterPro" id="IPR036771">
    <property type="entry name" value="ATPsynth_dsu/esu_N"/>
</dbReference>
<evidence type="ECO:0000256" key="6">
    <source>
        <dbReference type="ARBA" id="ARBA00023065"/>
    </source>
</evidence>
<dbReference type="CDD" id="cd12152">
    <property type="entry name" value="F1-ATPase_delta"/>
    <property type="match status" value="1"/>
</dbReference>
<evidence type="ECO:0000313" key="12">
    <source>
        <dbReference type="EMBL" id="CAA9891561.1"/>
    </source>
</evidence>